<accession>A0ABW8N978</accession>
<reference evidence="2 3" key="1">
    <citation type="submission" date="2024-10" db="EMBL/GenBank/DDBJ databases">
        <title>Novel secondary metabolite-producing bacteria for plant disease control.</title>
        <authorList>
            <person name="Chevrette M."/>
        </authorList>
    </citation>
    <scope>NUCLEOTIDE SEQUENCE [LARGE SCALE GENOMIC DNA]</scope>
    <source>
        <strain evidence="2 3">J30 TE3557</strain>
    </source>
</reference>
<sequence length="183" mass="19563">MGGSMYQLATDNPARDAARKQSASRAEEFGEFAMCLSLTDPGPPSISGPSKVEAGIRVAANFADANKVAQCLITLKPAPNRPMRSMDLVELLAKELTSFAYSHMVARSGDVPAALKYASAQPTFIRINGIDTAGWSLQHHGLHGLVAHTGNRVYMWLTTGAPAESLALLTEDFGAHLRAMHSK</sequence>
<name>A0ABW8N978_9MICC</name>
<feature type="region of interest" description="Disordered" evidence="1">
    <location>
        <begin position="1"/>
        <end position="20"/>
    </location>
</feature>
<gene>
    <name evidence="2" type="ORF">ABIA52_003054</name>
</gene>
<evidence type="ECO:0000313" key="2">
    <source>
        <dbReference type="EMBL" id="MFK4640165.1"/>
    </source>
</evidence>
<dbReference type="RefSeq" id="WP_404594915.1">
    <property type="nucleotide sequence ID" value="NZ_JBIYEW010000003.1"/>
</dbReference>
<organism evidence="2 3">
    <name type="scientific">Paenarthrobacter histidinolovorans</name>
    <dbReference type="NCBI Taxonomy" id="43664"/>
    <lineage>
        <taxon>Bacteria</taxon>
        <taxon>Bacillati</taxon>
        <taxon>Actinomycetota</taxon>
        <taxon>Actinomycetes</taxon>
        <taxon>Micrococcales</taxon>
        <taxon>Micrococcaceae</taxon>
        <taxon>Paenarthrobacter</taxon>
    </lineage>
</organism>
<dbReference type="Proteomes" id="UP001620520">
    <property type="component" value="Unassembled WGS sequence"/>
</dbReference>
<protein>
    <submittedName>
        <fullName evidence="2">Uncharacterized protein</fullName>
    </submittedName>
</protein>
<evidence type="ECO:0000313" key="3">
    <source>
        <dbReference type="Proteomes" id="UP001620520"/>
    </source>
</evidence>
<dbReference type="EMBL" id="JBIYEW010000003">
    <property type="protein sequence ID" value="MFK4640165.1"/>
    <property type="molecule type" value="Genomic_DNA"/>
</dbReference>
<comment type="caution">
    <text evidence="2">The sequence shown here is derived from an EMBL/GenBank/DDBJ whole genome shotgun (WGS) entry which is preliminary data.</text>
</comment>
<evidence type="ECO:0000256" key="1">
    <source>
        <dbReference type="SAM" id="MobiDB-lite"/>
    </source>
</evidence>
<keyword evidence="3" id="KW-1185">Reference proteome</keyword>
<proteinExistence type="predicted"/>